<feature type="transmembrane region" description="Helical" evidence="11">
    <location>
        <begin position="233"/>
        <end position="253"/>
    </location>
</feature>
<feature type="compositionally biased region" description="Low complexity" evidence="10">
    <location>
        <begin position="551"/>
        <end position="562"/>
    </location>
</feature>
<evidence type="ECO:0000256" key="7">
    <source>
        <dbReference type="ARBA" id="ARBA00023173"/>
    </source>
</evidence>
<feature type="transmembrane region" description="Helical" evidence="11">
    <location>
        <begin position="96"/>
        <end position="117"/>
    </location>
</feature>
<organism evidence="12 13">
    <name type="scientific">Streptomyces atrovirens</name>
    <dbReference type="NCBI Taxonomy" id="285556"/>
    <lineage>
        <taxon>Bacteria</taxon>
        <taxon>Bacillati</taxon>
        <taxon>Actinomycetota</taxon>
        <taxon>Actinomycetes</taxon>
        <taxon>Kitasatosporales</taxon>
        <taxon>Streptomycetaceae</taxon>
        <taxon>Streptomyces</taxon>
    </lineage>
</organism>
<dbReference type="Proteomes" id="UP001596035">
    <property type="component" value="Unassembled WGS sequence"/>
</dbReference>
<accession>A0ABW0DWB6</accession>
<dbReference type="SUPFAM" id="SSF81340">
    <property type="entry name" value="Clc chloride channel"/>
    <property type="match status" value="1"/>
</dbReference>
<dbReference type="Gene3D" id="1.10.3080.10">
    <property type="entry name" value="Clc chloride channel"/>
    <property type="match status" value="1"/>
</dbReference>
<dbReference type="Pfam" id="PF00654">
    <property type="entry name" value="Voltage_CLC"/>
    <property type="match status" value="1"/>
</dbReference>
<protein>
    <submittedName>
        <fullName evidence="12">Chloride channel protein</fullName>
    </submittedName>
</protein>
<feature type="compositionally biased region" description="Low complexity" evidence="10">
    <location>
        <begin position="485"/>
        <end position="500"/>
    </location>
</feature>
<dbReference type="RefSeq" id="WP_344560047.1">
    <property type="nucleotide sequence ID" value="NZ_BAAATG010000016.1"/>
</dbReference>
<keyword evidence="9" id="KW-0407">Ion channel</keyword>
<evidence type="ECO:0000256" key="5">
    <source>
        <dbReference type="ARBA" id="ARBA00023065"/>
    </source>
</evidence>
<proteinExistence type="predicted"/>
<dbReference type="PRINTS" id="PR00762">
    <property type="entry name" value="CLCHANNEL"/>
</dbReference>
<dbReference type="PANTHER" id="PTHR43427:SF6">
    <property type="entry name" value="CHLORIDE CHANNEL PROTEIN CLC-E"/>
    <property type="match status" value="1"/>
</dbReference>
<evidence type="ECO:0000256" key="2">
    <source>
        <dbReference type="ARBA" id="ARBA00022448"/>
    </source>
</evidence>
<keyword evidence="4 11" id="KW-1133">Transmembrane helix</keyword>
<evidence type="ECO:0000256" key="8">
    <source>
        <dbReference type="ARBA" id="ARBA00023214"/>
    </source>
</evidence>
<evidence type="ECO:0000313" key="12">
    <source>
        <dbReference type="EMBL" id="MFC5243112.1"/>
    </source>
</evidence>
<name>A0ABW0DWB6_9ACTN</name>
<evidence type="ECO:0000256" key="4">
    <source>
        <dbReference type="ARBA" id="ARBA00022989"/>
    </source>
</evidence>
<feature type="transmembrane region" description="Helical" evidence="11">
    <location>
        <begin position="305"/>
        <end position="331"/>
    </location>
</feature>
<keyword evidence="8" id="KW-0868">Chloride</keyword>
<evidence type="ECO:0000256" key="3">
    <source>
        <dbReference type="ARBA" id="ARBA00022692"/>
    </source>
</evidence>
<feature type="transmembrane region" description="Helical" evidence="11">
    <location>
        <begin position="439"/>
        <end position="459"/>
    </location>
</feature>
<keyword evidence="5" id="KW-0406">Ion transport</keyword>
<evidence type="ECO:0000256" key="9">
    <source>
        <dbReference type="ARBA" id="ARBA00023303"/>
    </source>
</evidence>
<feature type="transmembrane region" description="Helical" evidence="11">
    <location>
        <begin position="374"/>
        <end position="393"/>
    </location>
</feature>
<dbReference type="InterPro" id="IPR014743">
    <property type="entry name" value="Cl-channel_core"/>
</dbReference>
<evidence type="ECO:0000256" key="10">
    <source>
        <dbReference type="SAM" id="MobiDB-lite"/>
    </source>
</evidence>
<reference evidence="13" key="1">
    <citation type="journal article" date="2019" name="Int. J. Syst. Evol. Microbiol.">
        <title>The Global Catalogue of Microorganisms (GCM) 10K type strain sequencing project: providing services to taxonomists for standard genome sequencing and annotation.</title>
        <authorList>
            <consortium name="The Broad Institute Genomics Platform"/>
            <consortium name="The Broad Institute Genome Sequencing Center for Infectious Disease"/>
            <person name="Wu L."/>
            <person name="Ma J."/>
        </authorList>
    </citation>
    <scope>NUCLEOTIDE SEQUENCE [LARGE SCALE GENOMIC DNA]</scope>
    <source>
        <strain evidence="13">CGMCC 4.7131</strain>
    </source>
</reference>
<feature type="compositionally biased region" description="Low complexity" evidence="10">
    <location>
        <begin position="515"/>
        <end position="544"/>
    </location>
</feature>
<comment type="subcellular location">
    <subcellularLocation>
        <location evidence="1">Membrane</location>
        <topology evidence="1">Multi-pass membrane protein</topology>
    </subcellularLocation>
</comment>
<feature type="transmembrane region" description="Helical" evidence="11">
    <location>
        <begin position="265"/>
        <end position="285"/>
    </location>
</feature>
<dbReference type="EMBL" id="JBHSKN010000021">
    <property type="protein sequence ID" value="MFC5243112.1"/>
    <property type="molecule type" value="Genomic_DNA"/>
</dbReference>
<dbReference type="InterPro" id="IPR050368">
    <property type="entry name" value="ClC-type_chloride_channel"/>
</dbReference>
<evidence type="ECO:0000256" key="1">
    <source>
        <dbReference type="ARBA" id="ARBA00004141"/>
    </source>
</evidence>
<dbReference type="PANTHER" id="PTHR43427">
    <property type="entry name" value="CHLORIDE CHANNEL PROTEIN CLC-E"/>
    <property type="match status" value="1"/>
</dbReference>
<keyword evidence="6 11" id="KW-0472">Membrane</keyword>
<feature type="transmembrane region" description="Helical" evidence="11">
    <location>
        <begin position="405"/>
        <end position="427"/>
    </location>
</feature>
<feature type="compositionally biased region" description="Pro residues" evidence="10">
    <location>
        <begin position="503"/>
        <end position="514"/>
    </location>
</feature>
<evidence type="ECO:0000256" key="6">
    <source>
        <dbReference type="ARBA" id="ARBA00023136"/>
    </source>
</evidence>
<dbReference type="InterPro" id="IPR001807">
    <property type="entry name" value="ClC"/>
</dbReference>
<evidence type="ECO:0000313" key="13">
    <source>
        <dbReference type="Proteomes" id="UP001596035"/>
    </source>
</evidence>
<feature type="transmembrane region" description="Helical" evidence="11">
    <location>
        <begin position="39"/>
        <end position="61"/>
    </location>
</feature>
<sequence>MSWKRKTTGPRSTAERPLPRSVARLFPAPEASADPLSRWIVPALLIGAVAGLGAVALFGLLHLGTELLLENIAGFRPYRTSAEGGFRELVPSERPWAVPLVAAGGALLATAFAVWLAPEARGHGTDSAIAAAHHDPSGMRGRTTVVKLVASALTLGSGGSGGTEGPAAQISAAFGSVIARRTGMSRRQARTALVIGLASGVGAIFQAPLGGALLGAELLYRREMDARVLPKALLAACSGWLVFGACYGFAPVLGRHSADGPGFGAGDFVLIAVTGLLCGLAGRLYTGAFYAVHLRTEDRVRSVPARIAAPAAAALLVGVLGLLVPGVLGTGYGLMEALTDRELVAGLPVLMLLAIPLAKIAGTALTVGSGGSGGIFGPCMVVGAGTGALAWRLGEALHLPSAGPLPYVVVGMAACLGPVANAPLGVLVMATEMVADASLLGPGMLAVLCASAVTGRTTLYRSQLERRPRETAEEQDEATESRSGTAHTPNPVPVPAAARPPVREPGPPPEPKPTPATTNGTTMAAAGSTTDPVADPAAGPVAGPAVPPAAQPSSSAPACAPD</sequence>
<feature type="region of interest" description="Disordered" evidence="10">
    <location>
        <begin position="461"/>
        <end position="562"/>
    </location>
</feature>
<evidence type="ECO:0000256" key="11">
    <source>
        <dbReference type="SAM" id="Phobius"/>
    </source>
</evidence>
<keyword evidence="13" id="KW-1185">Reference proteome</keyword>
<feature type="compositionally biased region" description="Basic and acidic residues" evidence="10">
    <location>
        <begin position="463"/>
        <end position="472"/>
    </location>
</feature>
<keyword evidence="3 11" id="KW-0812">Transmembrane</keyword>
<keyword evidence="7" id="KW-0869">Chloride channel</keyword>
<keyword evidence="2" id="KW-0813">Transport</keyword>
<dbReference type="CDD" id="cd00400">
    <property type="entry name" value="Voltage_gated_ClC"/>
    <property type="match status" value="1"/>
</dbReference>
<gene>
    <name evidence="12" type="ORF">ACFPWV_24890</name>
</gene>
<comment type="caution">
    <text evidence="12">The sequence shown here is derived from an EMBL/GenBank/DDBJ whole genome shotgun (WGS) entry which is preliminary data.</text>
</comment>
<feature type="transmembrane region" description="Helical" evidence="11">
    <location>
        <begin position="343"/>
        <end position="362"/>
    </location>
</feature>